<proteinExistence type="predicted"/>
<sequence length="375" mass="40857">QAGKLVPGLRTVKAWFGRIEVVLDKTVHSKSSCILESRRAGSDEVDLTGPKCQAKIGYYSDGQFVVVGCSVRFDDGWLVGPDHVLGGNNKFAYGSQKRPVSLVGKEIVPLATDLVAIKLTETEFSSIGISVCKIAPVPMQGIYSQIVGPEGKGTTGVMRNDIRSFGRVVYEGTTVGGYSGAAYTYGSNAVGIHQMGGAVNGGYSANYVWILLKSQKIPESKNWDSDTAEWISSQYKQGKKLKWKQGPNPDEVEVFLDGVYSMVQKSSMTRAFGNKWELSNELEQAATRTYNDVARESILESVNPVSGEVQSSKYLGVLNKLANAQGSEERSLLFETPEFVNLSKQQQKNIRSYLQLREQLMSTSSGLGSSTSKTN</sequence>
<evidence type="ECO:0000313" key="2">
    <source>
        <dbReference type="EMBL" id="AMO03214.1"/>
    </source>
</evidence>
<evidence type="ECO:0000256" key="1">
    <source>
        <dbReference type="ARBA" id="ARBA00022801"/>
    </source>
</evidence>
<protein>
    <recommendedName>
        <fullName evidence="3">Serine protease</fullName>
    </recommendedName>
</protein>
<accession>A0A140HEN7</accession>
<name>A0A140HEN7_9VIRU</name>
<dbReference type="GO" id="GO:0016787">
    <property type="term" value="F:hydrolase activity"/>
    <property type="evidence" value="ECO:0007669"/>
    <property type="project" value="UniProtKB-KW"/>
</dbReference>
<keyword evidence="1" id="KW-0378">Hydrolase</keyword>
<dbReference type="SUPFAM" id="SSF50494">
    <property type="entry name" value="Trypsin-like serine proteases"/>
    <property type="match status" value="1"/>
</dbReference>
<dbReference type="EMBL" id="KU754509">
    <property type="protein sequence ID" value="AMO03214.1"/>
    <property type="molecule type" value="Genomic_RNA"/>
</dbReference>
<reference evidence="2" key="1">
    <citation type="journal article" date="2016" name="Evol. Bioinform. Online">
        <title>Twenty-five new viruses associated with the Drosophilidae (Diptera).</title>
        <authorList>
            <person name="Webster C.L."/>
            <person name="Longdon B."/>
            <person name="Lewis S.H."/>
            <person name="Obbard D.J."/>
        </authorList>
    </citation>
    <scope>NUCLEOTIDE SEQUENCE</scope>
    <source>
        <strain evidence="2">Pool-seq</strain>
    </source>
</reference>
<dbReference type="InterPro" id="IPR009003">
    <property type="entry name" value="Peptidase_S1_PA"/>
</dbReference>
<organism evidence="2">
    <name type="scientific">La Tardoire virus</name>
    <dbReference type="NCBI Taxonomy" id="1807797"/>
    <lineage>
        <taxon>Viruses</taxon>
    </lineage>
</organism>
<evidence type="ECO:0008006" key="3">
    <source>
        <dbReference type="Google" id="ProtNLM"/>
    </source>
</evidence>
<feature type="non-terminal residue" evidence="2">
    <location>
        <position position="1"/>
    </location>
</feature>